<reference evidence="1 2" key="1">
    <citation type="journal article" date="2020" name="Cell">
        <title>Large-Scale Comparative Analyses of Tick Genomes Elucidate Their Genetic Diversity and Vector Capacities.</title>
        <authorList>
            <consortium name="Tick Genome and Microbiome Consortium (TIGMIC)"/>
            <person name="Jia N."/>
            <person name="Wang J."/>
            <person name="Shi W."/>
            <person name="Du L."/>
            <person name="Sun Y."/>
            <person name="Zhan W."/>
            <person name="Jiang J.F."/>
            <person name="Wang Q."/>
            <person name="Zhang B."/>
            <person name="Ji P."/>
            <person name="Bell-Sakyi L."/>
            <person name="Cui X.M."/>
            <person name="Yuan T.T."/>
            <person name="Jiang B.G."/>
            <person name="Yang W.F."/>
            <person name="Lam T.T."/>
            <person name="Chang Q.C."/>
            <person name="Ding S.J."/>
            <person name="Wang X.J."/>
            <person name="Zhu J.G."/>
            <person name="Ruan X.D."/>
            <person name="Zhao L."/>
            <person name="Wei J.T."/>
            <person name="Ye R.Z."/>
            <person name="Que T.C."/>
            <person name="Du C.H."/>
            <person name="Zhou Y.H."/>
            <person name="Cheng J.X."/>
            <person name="Dai P.F."/>
            <person name="Guo W.B."/>
            <person name="Han X.H."/>
            <person name="Huang E.J."/>
            <person name="Li L.F."/>
            <person name="Wei W."/>
            <person name="Gao Y.C."/>
            <person name="Liu J.Z."/>
            <person name="Shao H.Z."/>
            <person name="Wang X."/>
            <person name="Wang C.C."/>
            <person name="Yang T.C."/>
            <person name="Huo Q.B."/>
            <person name="Li W."/>
            <person name="Chen H.Y."/>
            <person name="Chen S.E."/>
            <person name="Zhou L.G."/>
            <person name="Ni X.B."/>
            <person name="Tian J.H."/>
            <person name="Sheng Y."/>
            <person name="Liu T."/>
            <person name="Pan Y.S."/>
            <person name="Xia L.Y."/>
            <person name="Li J."/>
            <person name="Zhao F."/>
            <person name="Cao W.C."/>
        </authorList>
    </citation>
    <scope>NUCLEOTIDE SEQUENCE [LARGE SCALE GENOMIC DNA]</scope>
    <source>
        <strain evidence="1">Iper-2018</strain>
    </source>
</reference>
<proteinExistence type="predicted"/>
<dbReference type="EMBL" id="JABSTQ010009336">
    <property type="protein sequence ID" value="KAG0430314.1"/>
    <property type="molecule type" value="Genomic_DNA"/>
</dbReference>
<comment type="caution">
    <text evidence="1">The sequence shown here is derived from an EMBL/GenBank/DDBJ whole genome shotgun (WGS) entry which is preliminary data.</text>
</comment>
<dbReference type="Proteomes" id="UP000805193">
    <property type="component" value="Unassembled WGS sequence"/>
</dbReference>
<organism evidence="1 2">
    <name type="scientific">Ixodes persulcatus</name>
    <name type="common">Taiga tick</name>
    <dbReference type="NCBI Taxonomy" id="34615"/>
    <lineage>
        <taxon>Eukaryota</taxon>
        <taxon>Metazoa</taxon>
        <taxon>Ecdysozoa</taxon>
        <taxon>Arthropoda</taxon>
        <taxon>Chelicerata</taxon>
        <taxon>Arachnida</taxon>
        <taxon>Acari</taxon>
        <taxon>Parasitiformes</taxon>
        <taxon>Ixodida</taxon>
        <taxon>Ixodoidea</taxon>
        <taxon>Ixodidae</taxon>
        <taxon>Ixodinae</taxon>
        <taxon>Ixodes</taxon>
    </lineage>
</organism>
<gene>
    <name evidence="1" type="ORF">HPB47_022803</name>
</gene>
<name>A0AC60Q8P5_IXOPE</name>
<protein>
    <submittedName>
        <fullName evidence="1">Uncharacterized protein</fullName>
    </submittedName>
</protein>
<sequence>MALNMGILPHLLGAAAAANNNNNNNNPNNLNNVPPSRNVAGSGSSGSPMNSVRDRLFHALFVRVALAYATAVPPWVRTLLEYVTLVKALVSFFVLAYIHAAFIRTPISCLDHMSQQWPQDGILRVESSGTRRRPRSPTRSNSPISRSNDCYGWARHPHSPRCPPTNP</sequence>
<evidence type="ECO:0000313" key="2">
    <source>
        <dbReference type="Proteomes" id="UP000805193"/>
    </source>
</evidence>
<keyword evidence="2" id="KW-1185">Reference proteome</keyword>
<evidence type="ECO:0000313" key="1">
    <source>
        <dbReference type="EMBL" id="KAG0430314.1"/>
    </source>
</evidence>
<accession>A0AC60Q8P5</accession>